<protein>
    <submittedName>
        <fullName evidence="1">Uncharacterized protein</fullName>
    </submittedName>
</protein>
<evidence type="ECO:0000313" key="1">
    <source>
        <dbReference type="EMBL" id="AKH48642.1"/>
    </source>
</evidence>
<proteinExistence type="predicted"/>
<organism evidence="1">
    <name type="scientific">uncultured marine virus</name>
    <dbReference type="NCBI Taxonomy" id="186617"/>
    <lineage>
        <taxon>Viruses</taxon>
        <taxon>environmental samples</taxon>
    </lineage>
</organism>
<accession>A0A0F7LBA1</accession>
<reference evidence="1" key="1">
    <citation type="journal article" date="2015" name="Front. Microbiol.">
        <title>Combining genomic sequencing methods to explore viral diversity and reveal potential virus-host interactions.</title>
        <authorList>
            <person name="Chow C.E."/>
            <person name="Winget D.M."/>
            <person name="White R.A.III."/>
            <person name="Hallam S.J."/>
            <person name="Suttle C.A."/>
        </authorList>
    </citation>
    <scope>NUCLEOTIDE SEQUENCE</scope>
    <source>
        <strain evidence="1">Oxic3_1</strain>
    </source>
</reference>
<reference evidence="1" key="2">
    <citation type="submission" date="2015-03" db="EMBL/GenBank/DDBJ databases">
        <authorList>
            <person name="Chow C.-E.T."/>
            <person name="Winget D.M."/>
            <person name="White R.A.III."/>
            <person name="Hallam S.J."/>
            <person name="Suttle C.A."/>
        </authorList>
    </citation>
    <scope>NUCLEOTIDE SEQUENCE</scope>
    <source>
        <strain evidence="1">Oxic3_1</strain>
    </source>
</reference>
<dbReference type="EMBL" id="KR029607">
    <property type="protein sequence ID" value="AKH48642.1"/>
    <property type="molecule type" value="Genomic_DNA"/>
</dbReference>
<name>A0A0F7LBA1_9VIRU</name>
<sequence length="52" mass="5765">MTDMGTTLSVNIFLASEPDLDNIPNLASEDIVAWLTSSALDIKENPDRLFLR</sequence>